<dbReference type="AlphaFoldDB" id="A0A239E4Z3"/>
<dbReference type="EMBL" id="FZOH01000004">
    <property type="protein sequence ID" value="SNS39800.1"/>
    <property type="molecule type" value="Genomic_DNA"/>
</dbReference>
<proteinExistence type="predicted"/>
<evidence type="ECO:0000313" key="3">
    <source>
        <dbReference type="Proteomes" id="UP000198386"/>
    </source>
</evidence>
<evidence type="ECO:0000256" key="1">
    <source>
        <dbReference type="SAM" id="MobiDB-lite"/>
    </source>
</evidence>
<accession>A0A239E4Z3</accession>
<sequence length="141" mass="14329">MGLRLPLGQMTVLMGSENARRQVMTALDESTGRCAGGHGSVPVQRLSPTSGEGVGPRLAAVEEARRGDASIVLVDRLTDGLSSTDRRAVLSAVRSVAAPGRAVLVDDADPVAALSFADGALRSAGGALSLEPVGGFDYLAS</sequence>
<name>A0A239E4Z3_9ACTN</name>
<dbReference type="OrthoDB" id="5191969at2"/>
<keyword evidence="3" id="KW-1185">Reference proteome</keyword>
<organism evidence="2 3">
    <name type="scientific">Geodermatophilus saharensis</name>
    <dbReference type="NCBI Taxonomy" id="1137994"/>
    <lineage>
        <taxon>Bacteria</taxon>
        <taxon>Bacillati</taxon>
        <taxon>Actinomycetota</taxon>
        <taxon>Actinomycetes</taxon>
        <taxon>Geodermatophilales</taxon>
        <taxon>Geodermatophilaceae</taxon>
        <taxon>Geodermatophilus</taxon>
    </lineage>
</organism>
<gene>
    <name evidence="2" type="ORF">SAMN04488107_2389</name>
</gene>
<evidence type="ECO:0008006" key="4">
    <source>
        <dbReference type="Google" id="ProtNLM"/>
    </source>
</evidence>
<dbReference type="RefSeq" id="WP_089404136.1">
    <property type="nucleotide sequence ID" value="NZ_FZOH01000004.1"/>
</dbReference>
<reference evidence="3" key="1">
    <citation type="submission" date="2017-06" db="EMBL/GenBank/DDBJ databases">
        <authorList>
            <person name="Varghese N."/>
            <person name="Submissions S."/>
        </authorList>
    </citation>
    <scope>NUCLEOTIDE SEQUENCE [LARGE SCALE GENOMIC DNA]</scope>
    <source>
        <strain evidence="3">DSM 45423</strain>
    </source>
</reference>
<evidence type="ECO:0000313" key="2">
    <source>
        <dbReference type="EMBL" id="SNS39800.1"/>
    </source>
</evidence>
<feature type="region of interest" description="Disordered" evidence="1">
    <location>
        <begin position="31"/>
        <end position="54"/>
    </location>
</feature>
<dbReference type="Proteomes" id="UP000198386">
    <property type="component" value="Unassembled WGS sequence"/>
</dbReference>
<protein>
    <recommendedName>
        <fullName evidence="4">ABC transporter</fullName>
    </recommendedName>
</protein>